<evidence type="ECO:0000259" key="4">
    <source>
        <dbReference type="PROSITE" id="PS50930"/>
    </source>
</evidence>
<dbReference type="PROSITE" id="PS50930">
    <property type="entry name" value="HTH_LYTTR"/>
    <property type="match status" value="1"/>
</dbReference>
<evidence type="ECO:0000259" key="3">
    <source>
        <dbReference type="PROSITE" id="PS50110"/>
    </source>
</evidence>
<accession>A0ABX7R463</accession>
<name>A0ABX7R463_9GAMM</name>
<dbReference type="SMART" id="SM00448">
    <property type="entry name" value="REC"/>
    <property type="match status" value="1"/>
</dbReference>
<evidence type="ECO:0000313" key="5">
    <source>
        <dbReference type="EMBL" id="QSX38269.1"/>
    </source>
</evidence>
<dbReference type="PANTHER" id="PTHR37299:SF1">
    <property type="entry name" value="STAGE 0 SPORULATION PROTEIN A HOMOLOG"/>
    <property type="match status" value="1"/>
</dbReference>
<gene>
    <name evidence="5" type="ORF">JYB85_05430</name>
</gene>
<proteinExistence type="predicted"/>
<reference evidence="5 6" key="1">
    <citation type="submission" date="2021-03" db="EMBL/GenBank/DDBJ databases">
        <title>Novel species identification of genus Shewanella.</title>
        <authorList>
            <person name="Liu G."/>
            <person name="Zhang Q."/>
        </authorList>
    </citation>
    <scope>NUCLEOTIDE SEQUENCE [LARGE SCALE GENOMIC DNA]</scope>
    <source>
        <strain evidence="5 6">FJAT-52962</strain>
    </source>
</reference>
<dbReference type="Gene3D" id="3.40.50.2300">
    <property type="match status" value="1"/>
</dbReference>
<feature type="domain" description="Response regulatory" evidence="3">
    <location>
        <begin position="3"/>
        <end position="114"/>
    </location>
</feature>
<evidence type="ECO:0000313" key="6">
    <source>
        <dbReference type="Proteomes" id="UP000663207"/>
    </source>
</evidence>
<evidence type="ECO:0000256" key="2">
    <source>
        <dbReference type="PROSITE-ProRule" id="PRU00169"/>
    </source>
</evidence>
<dbReference type="InterPro" id="IPR011006">
    <property type="entry name" value="CheY-like_superfamily"/>
</dbReference>
<sequence length="238" mass="26666">MLSVMIVEDSRLARLELSTQLQAFSDVQLVAQAASVNQAQQEIVNCRPDVLFLDINLPGGDGFSFLESLPQPPLVVFTTAYSEHALKAFEVNAVDYLLKPIEPQRLAAALQKCRQQLAPQRSSPQLPKGGQARFFIKDGEQCHLVQLDQVRYFQAVGNYCQVYFAGKHPMMLSSLNRLEETLDPELFFRANRHQLINLNAIANIAPTFHGRLLVTLSCGTEIELSQRQSSKLRQVLSL</sequence>
<organism evidence="5 6">
    <name type="scientific">Shewanella sedimentimangrovi</name>
    <dbReference type="NCBI Taxonomy" id="2814293"/>
    <lineage>
        <taxon>Bacteria</taxon>
        <taxon>Pseudomonadati</taxon>
        <taxon>Pseudomonadota</taxon>
        <taxon>Gammaproteobacteria</taxon>
        <taxon>Alteromonadales</taxon>
        <taxon>Shewanellaceae</taxon>
        <taxon>Shewanella</taxon>
    </lineage>
</organism>
<keyword evidence="6" id="KW-1185">Reference proteome</keyword>
<dbReference type="SUPFAM" id="SSF52172">
    <property type="entry name" value="CheY-like"/>
    <property type="match status" value="1"/>
</dbReference>
<dbReference type="Pfam" id="PF04397">
    <property type="entry name" value="LytTR"/>
    <property type="match status" value="1"/>
</dbReference>
<dbReference type="Gene3D" id="2.40.50.1020">
    <property type="entry name" value="LytTr DNA-binding domain"/>
    <property type="match status" value="1"/>
</dbReference>
<evidence type="ECO:0000256" key="1">
    <source>
        <dbReference type="ARBA" id="ARBA00023012"/>
    </source>
</evidence>
<feature type="domain" description="HTH LytTR-type" evidence="4">
    <location>
        <begin position="134"/>
        <end position="238"/>
    </location>
</feature>
<dbReference type="PROSITE" id="PS50110">
    <property type="entry name" value="RESPONSE_REGULATORY"/>
    <property type="match status" value="1"/>
</dbReference>
<dbReference type="InterPro" id="IPR001789">
    <property type="entry name" value="Sig_transdc_resp-reg_receiver"/>
</dbReference>
<dbReference type="EMBL" id="CP071502">
    <property type="protein sequence ID" value="QSX38269.1"/>
    <property type="molecule type" value="Genomic_DNA"/>
</dbReference>
<dbReference type="InterPro" id="IPR046947">
    <property type="entry name" value="LytR-like"/>
</dbReference>
<keyword evidence="2" id="KW-0597">Phosphoprotein</keyword>
<protein>
    <submittedName>
        <fullName evidence="5">Response regulator transcription factor</fullName>
    </submittedName>
</protein>
<dbReference type="RefSeq" id="WP_207381379.1">
    <property type="nucleotide sequence ID" value="NZ_CP071502.1"/>
</dbReference>
<keyword evidence="1" id="KW-0902">Two-component regulatory system</keyword>
<feature type="modified residue" description="4-aspartylphosphate" evidence="2">
    <location>
        <position position="54"/>
    </location>
</feature>
<dbReference type="InterPro" id="IPR007492">
    <property type="entry name" value="LytTR_DNA-bd_dom"/>
</dbReference>
<dbReference type="Pfam" id="PF00072">
    <property type="entry name" value="Response_reg"/>
    <property type="match status" value="1"/>
</dbReference>
<dbReference type="PANTHER" id="PTHR37299">
    <property type="entry name" value="TRANSCRIPTIONAL REGULATOR-RELATED"/>
    <property type="match status" value="1"/>
</dbReference>
<dbReference type="SMART" id="SM00850">
    <property type="entry name" value="LytTR"/>
    <property type="match status" value="1"/>
</dbReference>
<dbReference type="Proteomes" id="UP000663207">
    <property type="component" value="Chromosome"/>
</dbReference>